<dbReference type="EMBL" id="JBHTLU010000014">
    <property type="protein sequence ID" value="MFD1221055.1"/>
    <property type="molecule type" value="Genomic_DNA"/>
</dbReference>
<sequence>MTTARSSGFPIEAQLVGHCWKRLQAAVAATRLLLDEVRPDDCPVAAAVGRKYKVIKKQRQSR</sequence>
<evidence type="ECO:0000313" key="2">
    <source>
        <dbReference type="Proteomes" id="UP001597180"/>
    </source>
</evidence>
<dbReference type="Proteomes" id="UP001597180">
    <property type="component" value="Unassembled WGS sequence"/>
</dbReference>
<name>A0ABW3UNC7_9BACL</name>
<gene>
    <name evidence="1" type="ORF">ACFQ4B_13095</name>
</gene>
<proteinExistence type="predicted"/>
<dbReference type="RefSeq" id="WP_345592132.1">
    <property type="nucleotide sequence ID" value="NZ_BAABJG010000029.1"/>
</dbReference>
<comment type="caution">
    <text evidence="1">The sequence shown here is derived from an EMBL/GenBank/DDBJ whole genome shotgun (WGS) entry which is preliminary data.</text>
</comment>
<accession>A0ABW3UNC7</accession>
<keyword evidence="2" id="KW-1185">Reference proteome</keyword>
<reference evidence="2" key="1">
    <citation type="journal article" date="2019" name="Int. J. Syst. Evol. Microbiol.">
        <title>The Global Catalogue of Microorganisms (GCM) 10K type strain sequencing project: providing services to taxonomists for standard genome sequencing and annotation.</title>
        <authorList>
            <consortium name="The Broad Institute Genomics Platform"/>
            <consortium name="The Broad Institute Genome Sequencing Center for Infectious Disease"/>
            <person name="Wu L."/>
            <person name="Ma J."/>
        </authorList>
    </citation>
    <scope>NUCLEOTIDE SEQUENCE [LARGE SCALE GENOMIC DNA]</scope>
    <source>
        <strain evidence="2">CCUG 53270</strain>
    </source>
</reference>
<evidence type="ECO:0000313" key="1">
    <source>
        <dbReference type="EMBL" id="MFD1221055.1"/>
    </source>
</evidence>
<organism evidence="1 2">
    <name type="scientific">Paenibacillus vulneris</name>
    <dbReference type="NCBI Taxonomy" id="1133364"/>
    <lineage>
        <taxon>Bacteria</taxon>
        <taxon>Bacillati</taxon>
        <taxon>Bacillota</taxon>
        <taxon>Bacilli</taxon>
        <taxon>Bacillales</taxon>
        <taxon>Paenibacillaceae</taxon>
        <taxon>Paenibacillus</taxon>
    </lineage>
</organism>
<protein>
    <submittedName>
        <fullName evidence="1">Uncharacterized protein</fullName>
    </submittedName>
</protein>